<dbReference type="GO" id="GO:0046656">
    <property type="term" value="P:folic acid biosynthetic process"/>
    <property type="evidence" value="ECO:0007669"/>
    <property type="project" value="UniProtKB-KW"/>
</dbReference>
<dbReference type="GO" id="GO:0046872">
    <property type="term" value="F:metal ion binding"/>
    <property type="evidence" value="ECO:0007669"/>
    <property type="project" value="UniProtKB-KW"/>
</dbReference>
<name>A0A845BQX9_9NEIS</name>
<comment type="caution">
    <text evidence="11">The sequence shown here is derived from an EMBL/GenBank/DDBJ whole genome shotgun (WGS) entry which is preliminary data.</text>
</comment>
<dbReference type="PROSITE" id="PS00792">
    <property type="entry name" value="DHPS_1"/>
    <property type="match status" value="1"/>
</dbReference>
<feature type="domain" description="Pterin-binding" evidence="10">
    <location>
        <begin position="16"/>
        <end position="270"/>
    </location>
</feature>
<dbReference type="UniPathway" id="UPA00077">
    <property type="reaction ID" value="UER00156"/>
</dbReference>
<evidence type="ECO:0000259" key="10">
    <source>
        <dbReference type="PROSITE" id="PS50972"/>
    </source>
</evidence>
<comment type="similarity">
    <text evidence="9">Belongs to the DHPS family.</text>
</comment>
<dbReference type="EC" id="2.5.1.15" evidence="4 9"/>
<keyword evidence="6 9" id="KW-0479">Metal-binding</keyword>
<dbReference type="GO" id="GO:0004156">
    <property type="term" value="F:dihydropteroate synthase activity"/>
    <property type="evidence" value="ECO:0007669"/>
    <property type="project" value="UniProtKB-EC"/>
</dbReference>
<protein>
    <recommendedName>
        <fullName evidence="4 9">Dihydropteroate synthase</fullName>
        <shortName evidence="9">DHPS</shortName>
        <ecNumber evidence="4 9">2.5.1.15</ecNumber>
    </recommendedName>
    <alternativeName>
        <fullName evidence="9">Dihydropteroate pyrophosphorylase</fullName>
    </alternativeName>
</protein>
<evidence type="ECO:0000256" key="5">
    <source>
        <dbReference type="ARBA" id="ARBA00022679"/>
    </source>
</evidence>
<dbReference type="Pfam" id="PF00809">
    <property type="entry name" value="Pterin_bind"/>
    <property type="match status" value="1"/>
</dbReference>
<dbReference type="Gene3D" id="3.20.20.20">
    <property type="entry name" value="Dihydropteroate synthase-like"/>
    <property type="match status" value="1"/>
</dbReference>
<sequence>MTTFQCGRFALDLSHPLIMGILNVTPDSFSDGGRFDRCDAALLHARQLVAEGAGILDIGGESTRPGAPYVSPEDEWARVAPVLEAVRELGVPISLDTRRAAVMRAALNAGLVDLINDVSALEDEGALPLVAKAQVGICLMHKQGNPGTMQQKPEYEDVVAEVGSYLAGRVALCLQAGVARGRILVDPGFGFGKTLAHNLSLLANLAEIERRAGVPLLVGLSRKSMLGAITGEAEPALRLGASVAAAMEAARRGAKIIRVHDVKATHQALQLWAVLESMTSSAVS</sequence>
<keyword evidence="12" id="KW-1185">Reference proteome</keyword>
<dbReference type="InterPro" id="IPR006390">
    <property type="entry name" value="DHP_synth_dom"/>
</dbReference>
<evidence type="ECO:0000256" key="6">
    <source>
        <dbReference type="ARBA" id="ARBA00022723"/>
    </source>
</evidence>
<evidence type="ECO:0000256" key="4">
    <source>
        <dbReference type="ARBA" id="ARBA00012458"/>
    </source>
</evidence>
<accession>A0A845BQX9</accession>
<dbReference type="SUPFAM" id="SSF51717">
    <property type="entry name" value="Dihydropteroate synthetase-like"/>
    <property type="match status" value="1"/>
</dbReference>
<comment type="function">
    <text evidence="9">Catalyzes the condensation of para-aminobenzoate (pABA) with 6-hydroxymethyl-7,8-dihydropterin diphosphate (DHPt-PP) to form 7,8-dihydropteroate (H2Pte), the immediate precursor of folate derivatives.</text>
</comment>
<dbReference type="PROSITE" id="PS50972">
    <property type="entry name" value="PTERIN_BINDING"/>
    <property type="match status" value="1"/>
</dbReference>
<evidence type="ECO:0000256" key="9">
    <source>
        <dbReference type="RuleBase" id="RU361205"/>
    </source>
</evidence>
<gene>
    <name evidence="11" type="primary">folP</name>
    <name evidence="11" type="ORF">GQF02_11325</name>
</gene>
<dbReference type="Proteomes" id="UP000467214">
    <property type="component" value="Unassembled WGS sequence"/>
</dbReference>
<dbReference type="PROSITE" id="PS00793">
    <property type="entry name" value="DHPS_2"/>
    <property type="match status" value="1"/>
</dbReference>
<dbReference type="RefSeq" id="WP_160797248.1">
    <property type="nucleotide sequence ID" value="NZ_WSSB01000010.1"/>
</dbReference>
<evidence type="ECO:0000313" key="12">
    <source>
        <dbReference type="Proteomes" id="UP000467214"/>
    </source>
</evidence>
<keyword evidence="7 9" id="KW-0460">Magnesium</keyword>
<dbReference type="GO" id="GO:0046654">
    <property type="term" value="P:tetrahydrofolate biosynthetic process"/>
    <property type="evidence" value="ECO:0007669"/>
    <property type="project" value="UniProtKB-UniPathway"/>
</dbReference>
<keyword evidence="5 9" id="KW-0808">Transferase</keyword>
<organism evidence="11 12">
    <name type="scientific">Craterilacuibacter sinensis</name>
    <dbReference type="NCBI Taxonomy" id="2686017"/>
    <lineage>
        <taxon>Bacteria</taxon>
        <taxon>Pseudomonadati</taxon>
        <taxon>Pseudomonadota</taxon>
        <taxon>Betaproteobacteria</taxon>
        <taxon>Neisseriales</taxon>
        <taxon>Neisseriaceae</taxon>
        <taxon>Craterilacuibacter</taxon>
    </lineage>
</organism>
<comment type="cofactor">
    <cofactor evidence="2 9">
        <name>Mg(2+)</name>
        <dbReference type="ChEBI" id="CHEBI:18420"/>
    </cofactor>
</comment>
<evidence type="ECO:0000256" key="1">
    <source>
        <dbReference type="ARBA" id="ARBA00000012"/>
    </source>
</evidence>
<evidence type="ECO:0000256" key="7">
    <source>
        <dbReference type="ARBA" id="ARBA00022842"/>
    </source>
</evidence>
<reference evidence="11 12" key="1">
    <citation type="submission" date="2019-12" db="EMBL/GenBank/DDBJ databases">
        <title>Neisseriaceae gen. nov. sp. Genome sequencing and assembly.</title>
        <authorList>
            <person name="Liu Z."/>
            <person name="Li A."/>
        </authorList>
    </citation>
    <scope>NUCLEOTIDE SEQUENCE [LARGE SCALE GENOMIC DNA]</scope>
    <source>
        <strain evidence="11 12">B2N2-7</strain>
    </source>
</reference>
<dbReference type="InterPro" id="IPR045031">
    <property type="entry name" value="DHP_synth-like"/>
</dbReference>
<comment type="pathway">
    <text evidence="3 9">Cofactor biosynthesis; tetrahydrofolate biosynthesis; 7,8-dihydrofolate from 2-amino-4-hydroxy-6-hydroxymethyl-7,8-dihydropteridine diphosphate and 4-aminobenzoate: step 1/2.</text>
</comment>
<dbReference type="InterPro" id="IPR011005">
    <property type="entry name" value="Dihydropteroate_synth-like_sf"/>
</dbReference>
<evidence type="ECO:0000313" key="11">
    <source>
        <dbReference type="EMBL" id="MXR37568.1"/>
    </source>
</evidence>
<dbReference type="NCBIfam" id="TIGR01496">
    <property type="entry name" value="DHPS"/>
    <property type="match status" value="1"/>
</dbReference>
<evidence type="ECO:0000256" key="2">
    <source>
        <dbReference type="ARBA" id="ARBA00001946"/>
    </source>
</evidence>
<evidence type="ECO:0000256" key="8">
    <source>
        <dbReference type="ARBA" id="ARBA00022909"/>
    </source>
</evidence>
<dbReference type="InterPro" id="IPR000489">
    <property type="entry name" value="Pterin-binding_dom"/>
</dbReference>
<keyword evidence="8 9" id="KW-0289">Folate biosynthesis</keyword>
<dbReference type="GO" id="GO:0005829">
    <property type="term" value="C:cytosol"/>
    <property type="evidence" value="ECO:0007669"/>
    <property type="project" value="TreeGrafter"/>
</dbReference>
<proteinExistence type="inferred from homology"/>
<dbReference type="AlphaFoldDB" id="A0A845BQX9"/>
<dbReference type="CDD" id="cd00739">
    <property type="entry name" value="DHPS"/>
    <property type="match status" value="1"/>
</dbReference>
<dbReference type="EMBL" id="WSSB01000010">
    <property type="protein sequence ID" value="MXR37568.1"/>
    <property type="molecule type" value="Genomic_DNA"/>
</dbReference>
<comment type="catalytic activity">
    <reaction evidence="1">
        <text>(7,8-dihydropterin-6-yl)methyl diphosphate + 4-aminobenzoate = 7,8-dihydropteroate + diphosphate</text>
        <dbReference type="Rhea" id="RHEA:19949"/>
        <dbReference type="ChEBI" id="CHEBI:17836"/>
        <dbReference type="ChEBI" id="CHEBI:17839"/>
        <dbReference type="ChEBI" id="CHEBI:33019"/>
        <dbReference type="ChEBI" id="CHEBI:72950"/>
        <dbReference type="EC" id="2.5.1.15"/>
    </reaction>
</comment>
<evidence type="ECO:0000256" key="3">
    <source>
        <dbReference type="ARBA" id="ARBA00004763"/>
    </source>
</evidence>
<dbReference type="PANTHER" id="PTHR20941">
    <property type="entry name" value="FOLATE SYNTHESIS PROTEINS"/>
    <property type="match status" value="1"/>
</dbReference>
<dbReference type="PANTHER" id="PTHR20941:SF1">
    <property type="entry name" value="FOLIC ACID SYNTHESIS PROTEIN FOL1"/>
    <property type="match status" value="1"/>
</dbReference>